<dbReference type="AlphaFoldDB" id="A0AAD7J9Q6"/>
<reference evidence="12" key="1">
    <citation type="submission" date="2023-03" db="EMBL/GenBank/DDBJ databases">
        <title>Massive genome expansion in bonnet fungi (Mycena s.s.) driven by repeated elements and novel gene families across ecological guilds.</title>
        <authorList>
            <consortium name="Lawrence Berkeley National Laboratory"/>
            <person name="Harder C.B."/>
            <person name="Miyauchi S."/>
            <person name="Viragh M."/>
            <person name="Kuo A."/>
            <person name="Thoen E."/>
            <person name="Andreopoulos B."/>
            <person name="Lu D."/>
            <person name="Skrede I."/>
            <person name="Drula E."/>
            <person name="Henrissat B."/>
            <person name="Morin E."/>
            <person name="Kohler A."/>
            <person name="Barry K."/>
            <person name="LaButti K."/>
            <person name="Morin E."/>
            <person name="Salamov A."/>
            <person name="Lipzen A."/>
            <person name="Mereny Z."/>
            <person name="Hegedus B."/>
            <person name="Baldrian P."/>
            <person name="Stursova M."/>
            <person name="Weitz H."/>
            <person name="Taylor A."/>
            <person name="Grigoriev I.V."/>
            <person name="Nagy L.G."/>
            <person name="Martin F."/>
            <person name="Kauserud H."/>
        </authorList>
    </citation>
    <scope>NUCLEOTIDE SEQUENCE</scope>
    <source>
        <strain evidence="12">CBHHK182m</strain>
    </source>
</reference>
<evidence type="ECO:0000256" key="8">
    <source>
        <dbReference type="ARBA" id="ARBA00023033"/>
    </source>
</evidence>
<keyword evidence="6 10" id="KW-0560">Oxidoreductase</keyword>
<evidence type="ECO:0000256" key="6">
    <source>
        <dbReference type="ARBA" id="ARBA00023002"/>
    </source>
</evidence>
<keyword evidence="4 9" id="KW-0349">Heme</keyword>
<evidence type="ECO:0000313" key="12">
    <source>
        <dbReference type="EMBL" id="KAJ7759149.1"/>
    </source>
</evidence>
<dbReference type="EMBL" id="JARKIB010000040">
    <property type="protein sequence ID" value="KAJ7759149.1"/>
    <property type="molecule type" value="Genomic_DNA"/>
</dbReference>
<evidence type="ECO:0000313" key="13">
    <source>
        <dbReference type="Proteomes" id="UP001215598"/>
    </source>
</evidence>
<evidence type="ECO:0000256" key="5">
    <source>
        <dbReference type="ARBA" id="ARBA00022723"/>
    </source>
</evidence>
<comment type="pathway">
    <text evidence="2">Secondary metabolite biosynthesis.</text>
</comment>
<dbReference type="PRINTS" id="PR00463">
    <property type="entry name" value="EP450I"/>
</dbReference>
<dbReference type="PROSITE" id="PS00086">
    <property type="entry name" value="CYTOCHROME_P450"/>
    <property type="match status" value="1"/>
</dbReference>
<dbReference type="SUPFAM" id="SSF48264">
    <property type="entry name" value="Cytochrome P450"/>
    <property type="match status" value="1"/>
</dbReference>
<keyword evidence="8 10" id="KW-0503">Monooxygenase</keyword>
<dbReference type="Proteomes" id="UP001215598">
    <property type="component" value="Unassembled WGS sequence"/>
</dbReference>
<dbReference type="GO" id="GO:0016705">
    <property type="term" value="F:oxidoreductase activity, acting on paired donors, with incorporation or reduction of molecular oxygen"/>
    <property type="evidence" value="ECO:0007669"/>
    <property type="project" value="InterPro"/>
</dbReference>
<gene>
    <name evidence="12" type="ORF">B0H16DRAFT_1534526</name>
</gene>
<evidence type="ECO:0000256" key="10">
    <source>
        <dbReference type="RuleBase" id="RU000461"/>
    </source>
</evidence>
<feature type="chain" id="PRO_5042094842" evidence="11">
    <location>
        <begin position="21"/>
        <end position="510"/>
    </location>
</feature>
<feature type="signal peptide" evidence="11">
    <location>
        <begin position="1"/>
        <end position="20"/>
    </location>
</feature>
<keyword evidence="7 9" id="KW-0408">Iron</keyword>
<dbReference type="Pfam" id="PF00067">
    <property type="entry name" value="p450"/>
    <property type="match status" value="1"/>
</dbReference>
<comment type="similarity">
    <text evidence="3 10">Belongs to the cytochrome P450 family.</text>
</comment>
<dbReference type="InterPro" id="IPR017972">
    <property type="entry name" value="Cyt_P450_CS"/>
</dbReference>
<dbReference type="GO" id="GO:0005506">
    <property type="term" value="F:iron ion binding"/>
    <property type="evidence" value="ECO:0007669"/>
    <property type="project" value="InterPro"/>
</dbReference>
<evidence type="ECO:0000256" key="3">
    <source>
        <dbReference type="ARBA" id="ARBA00010617"/>
    </source>
</evidence>
<keyword evidence="5 9" id="KW-0479">Metal-binding</keyword>
<dbReference type="GO" id="GO:0004497">
    <property type="term" value="F:monooxygenase activity"/>
    <property type="evidence" value="ECO:0007669"/>
    <property type="project" value="UniProtKB-KW"/>
</dbReference>
<evidence type="ECO:0000256" key="2">
    <source>
        <dbReference type="ARBA" id="ARBA00005179"/>
    </source>
</evidence>
<dbReference type="GO" id="GO:0020037">
    <property type="term" value="F:heme binding"/>
    <property type="evidence" value="ECO:0007669"/>
    <property type="project" value="InterPro"/>
</dbReference>
<sequence>MFSFTHVLAFLALLWVVALGCHRYYNRPFPPSPPGHWFFGHTFHIPAYKPWAKFIEWGRSTAGPLYILWVARNPVIILNDFQVADDLFNKQRAAFSTRPPRVMASLCGFDRGLTFLPPGRSFKKTRRYLHEALNVRAIQACESMQMTEAQTYALRLLESSENVQDESRMLYSAMLISFSLGYRPPNLSDSIIAHSDRVAKDAALILTTGKFWVEFFPFVRHLPVAFLGSQVARCVRDFKADLEELITESSRITQAALDHPEIPASFCSKILREVKSQDYVETKELVDYASLSMYAGAVDTTIASVDTFLVAMMLNPDIQLKAQKELDNVLGSGRLPIHADRTSLPYVEAILTEVLRWNPPVPLTSRKLASDVDYSDYILPGGASVVANIWAMNHDPELFSDPQEFQPERFIGPTGREAIRLVHQATFGFGIRVCPGQHFATSSLWIVIATLLVTFTISTVPGEHNEPGLDCEEGALIRVLPYKCTLKPRSQAIVDALKRCSESSAAAQSK</sequence>
<comment type="cofactor">
    <cofactor evidence="1 9">
        <name>heme</name>
        <dbReference type="ChEBI" id="CHEBI:30413"/>
    </cofactor>
</comment>
<protein>
    <submittedName>
        <fullName evidence="12">Cytochrome P450</fullName>
    </submittedName>
</protein>
<evidence type="ECO:0000256" key="1">
    <source>
        <dbReference type="ARBA" id="ARBA00001971"/>
    </source>
</evidence>
<dbReference type="PANTHER" id="PTHR46300:SF7">
    <property type="entry name" value="P450, PUTATIVE (EUROFUNG)-RELATED"/>
    <property type="match status" value="1"/>
</dbReference>
<evidence type="ECO:0000256" key="11">
    <source>
        <dbReference type="SAM" id="SignalP"/>
    </source>
</evidence>
<comment type="caution">
    <text evidence="12">The sequence shown here is derived from an EMBL/GenBank/DDBJ whole genome shotgun (WGS) entry which is preliminary data.</text>
</comment>
<name>A0AAD7J9Q6_9AGAR</name>
<accession>A0AAD7J9Q6</accession>
<dbReference type="InterPro" id="IPR001128">
    <property type="entry name" value="Cyt_P450"/>
</dbReference>
<dbReference type="Gene3D" id="1.10.630.10">
    <property type="entry name" value="Cytochrome P450"/>
    <property type="match status" value="1"/>
</dbReference>
<evidence type="ECO:0000256" key="7">
    <source>
        <dbReference type="ARBA" id="ARBA00023004"/>
    </source>
</evidence>
<keyword evidence="11" id="KW-0732">Signal</keyword>
<evidence type="ECO:0000256" key="9">
    <source>
        <dbReference type="PIRSR" id="PIRSR602401-1"/>
    </source>
</evidence>
<proteinExistence type="inferred from homology"/>
<keyword evidence="13" id="KW-1185">Reference proteome</keyword>
<dbReference type="InterPro" id="IPR036396">
    <property type="entry name" value="Cyt_P450_sf"/>
</dbReference>
<feature type="binding site" description="axial binding residue" evidence="9">
    <location>
        <position position="434"/>
    </location>
    <ligand>
        <name>heme</name>
        <dbReference type="ChEBI" id="CHEBI:30413"/>
    </ligand>
    <ligandPart>
        <name>Fe</name>
        <dbReference type="ChEBI" id="CHEBI:18248"/>
    </ligandPart>
</feature>
<evidence type="ECO:0000256" key="4">
    <source>
        <dbReference type="ARBA" id="ARBA00022617"/>
    </source>
</evidence>
<dbReference type="InterPro" id="IPR002401">
    <property type="entry name" value="Cyt_P450_E_grp-I"/>
</dbReference>
<dbReference type="PANTHER" id="PTHR46300">
    <property type="entry name" value="P450, PUTATIVE (EUROFUNG)-RELATED-RELATED"/>
    <property type="match status" value="1"/>
</dbReference>
<dbReference type="InterPro" id="IPR050364">
    <property type="entry name" value="Cytochrome_P450_fung"/>
</dbReference>
<organism evidence="12 13">
    <name type="scientific">Mycena metata</name>
    <dbReference type="NCBI Taxonomy" id="1033252"/>
    <lineage>
        <taxon>Eukaryota</taxon>
        <taxon>Fungi</taxon>
        <taxon>Dikarya</taxon>
        <taxon>Basidiomycota</taxon>
        <taxon>Agaricomycotina</taxon>
        <taxon>Agaricomycetes</taxon>
        <taxon>Agaricomycetidae</taxon>
        <taxon>Agaricales</taxon>
        <taxon>Marasmiineae</taxon>
        <taxon>Mycenaceae</taxon>
        <taxon>Mycena</taxon>
    </lineage>
</organism>